<gene>
    <name evidence="1" type="ORF">C8E83_1468</name>
</gene>
<evidence type="ECO:0000313" key="2">
    <source>
        <dbReference type="Proteomes" id="UP000280008"/>
    </source>
</evidence>
<dbReference type="AlphaFoldDB" id="A0A495IED6"/>
<dbReference type="EMBL" id="RBKS01000001">
    <property type="protein sequence ID" value="RKR74357.1"/>
    <property type="molecule type" value="Genomic_DNA"/>
</dbReference>
<name>A0A495IED6_9MICO</name>
<dbReference type="Proteomes" id="UP000280008">
    <property type="component" value="Unassembled WGS sequence"/>
</dbReference>
<reference evidence="1 2" key="1">
    <citation type="submission" date="2018-10" db="EMBL/GenBank/DDBJ databases">
        <title>Sequencing the genomes of 1000 actinobacteria strains.</title>
        <authorList>
            <person name="Klenk H.-P."/>
        </authorList>
    </citation>
    <scope>NUCLEOTIDE SEQUENCE [LARGE SCALE GENOMIC DNA]</scope>
    <source>
        <strain evidence="1 2">DSM 17894</strain>
    </source>
</reference>
<evidence type="ECO:0000313" key="1">
    <source>
        <dbReference type="EMBL" id="RKR74357.1"/>
    </source>
</evidence>
<proteinExistence type="predicted"/>
<comment type="caution">
    <text evidence="1">The sequence shown here is derived from an EMBL/GenBank/DDBJ whole genome shotgun (WGS) entry which is preliminary data.</text>
</comment>
<protein>
    <submittedName>
        <fullName evidence="1">Uncharacterized protein</fullName>
    </submittedName>
</protein>
<accession>A0A495IED6</accession>
<sequence length="88" mass="9798">MTITTDTVPIILSELTESERDQALRDAVRVTDFVNSIDLPRFSPLATDLPASLAATPIDVQRAGEALRQAAEVHTFLRRLVVQLDRRL</sequence>
<dbReference type="RefSeq" id="WP_121369111.1">
    <property type="nucleotide sequence ID" value="NZ_RBKS01000001.1"/>
</dbReference>
<organism evidence="1 2">
    <name type="scientific">Frondihabitans australicus</name>
    <dbReference type="NCBI Taxonomy" id="386892"/>
    <lineage>
        <taxon>Bacteria</taxon>
        <taxon>Bacillati</taxon>
        <taxon>Actinomycetota</taxon>
        <taxon>Actinomycetes</taxon>
        <taxon>Micrococcales</taxon>
        <taxon>Microbacteriaceae</taxon>
        <taxon>Frondihabitans</taxon>
    </lineage>
</organism>
<keyword evidence="2" id="KW-1185">Reference proteome</keyword>